<organism evidence="2 3">
    <name type="scientific">Aduncisulcus paluster</name>
    <dbReference type="NCBI Taxonomy" id="2918883"/>
    <lineage>
        <taxon>Eukaryota</taxon>
        <taxon>Metamonada</taxon>
        <taxon>Carpediemonas-like organisms</taxon>
        <taxon>Aduncisulcus</taxon>
    </lineage>
</organism>
<dbReference type="InterPro" id="IPR004000">
    <property type="entry name" value="Actin"/>
</dbReference>
<dbReference type="PANTHER" id="PTHR11937">
    <property type="entry name" value="ACTIN"/>
    <property type="match status" value="1"/>
</dbReference>
<evidence type="ECO:0000313" key="3">
    <source>
        <dbReference type="Proteomes" id="UP001057375"/>
    </source>
</evidence>
<dbReference type="Gene3D" id="3.30.420.40">
    <property type="match status" value="4"/>
</dbReference>
<evidence type="ECO:0000256" key="1">
    <source>
        <dbReference type="RuleBase" id="RU000487"/>
    </source>
</evidence>
<dbReference type="Pfam" id="PF00022">
    <property type="entry name" value="Actin"/>
    <property type="match status" value="1"/>
</dbReference>
<proteinExistence type="inferred from homology"/>
<comment type="similarity">
    <text evidence="1">Belongs to the actin family.</text>
</comment>
<sequence>MKKKVLVLLDPGQYSIKVGIPGGNSEKPIFNIKTIYTDDSLLRITDSKIHKGSNLLGLGGDLTWWIGDDAISCYASHKTIRARDFLTATPPISFEDFVERLIQHIFYSLLRIDCESVSVCIIKRHSFPMTSLKTLIEVLFDQCGCHSISVLPADVLALYSLFQPSSSKAPSDTTVSHSPSLSFLTQSLTGIVVNIGDSCVDIIPIYAGYVIENAIKRLDIGGNDCTSIVLEALKIRKVTKGRAKHLTLAPSTPGPSKKSIIVPIEPFSSLPLSEIARVLKENFSAVCPSAHSIFSKYSETLSGTRAECSSVTCNIGMEMLLCHDLFFYPKELRNPSSFKHKLYRSLFKHSMVDSCISAANDMVQKDTTFIEPCLIPSSPAGSSPDLDDRDGPRIPALVRNVLASMSCEKESLPVICGGPALVPGFAERIETEVKTMLKAMQINVLMSCTRVVKVDNPEHLCYSGACKYVLDERFKEQCVKRTEYNKKKWKAFPCLIE</sequence>
<dbReference type="Proteomes" id="UP001057375">
    <property type="component" value="Unassembled WGS sequence"/>
</dbReference>
<accession>A0ABQ5K5B7</accession>
<gene>
    <name evidence="2" type="ORF">ADUPG1_000178</name>
</gene>
<protein>
    <submittedName>
        <fullName evidence="2">Actin family like protein</fullName>
    </submittedName>
</protein>
<comment type="caution">
    <text evidence="2">The sequence shown here is derived from an EMBL/GenBank/DDBJ whole genome shotgun (WGS) entry which is preliminary data.</text>
</comment>
<dbReference type="InterPro" id="IPR043129">
    <property type="entry name" value="ATPase_NBD"/>
</dbReference>
<dbReference type="SUPFAM" id="SSF53067">
    <property type="entry name" value="Actin-like ATPase domain"/>
    <property type="match status" value="2"/>
</dbReference>
<reference evidence="2" key="1">
    <citation type="submission" date="2022-03" db="EMBL/GenBank/DDBJ databases">
        <title>Draft genome sequence of Aduncisulcus paluster, a free-living microaerophilic Fornicata.</title>
        <authorList>
            <person name="Yuyama I."/>
            <person name="Kume K."/>
            <person name="Tamura T."/>
            <person name="Inagaki Y."/>
            <person name="Hashimoto T."/>
        </authorList>
    </citation>
    <scope>NUCLEOTIDE SEQUENCE</scope>
    <source>
        <strain evidence="2">NY0171</strain>
    </source>
</reference>
<dbReference type="EMBL" id="BQXS01000055">
    <property type="protein sequence ID" value="GKT27783.1"/>
    <property type="molecule type" value="Genomic_DNA"/>
</dbReference>
<keyword evidence="3" id="KW-1185">Reference proteome</keyword>
<dbReference type="SMART" id="SM00268">
    <property type="entry name" value="ACTIN"/>
    <property type="match status" value="1"/>
</dbReference>
<evidence type="ECO:0000313" key="2">
    <source>
        <dbReference type="EMBL" id="GKT27783.1"/>
    </source>
</evidence>
<name>A0ABQ5K5B7_9EUKA</name>
<dbReference type="Gene3D" id="3.90.640.10">
    <property type="entry name" value="Actin, Chain A, domain 4"/>
    <property type="match status" value="1"/>
</dbReference>